<dbReference type="Proteomes" id="UP000660885">
    <property type="component" value="Unassembled WGS sequence"/>
</dbReference>
<reference evidence="2 3" key="1">
    <citation type="submission" date="2021-01" db="EMBL/GenBank/DDBJ databases">
        <title>Belnapia mucosa sp. nov. and Belnapia arida sp. nov., isolated from the Tabernas Desert (Almeria, Spain).</title>
        <authorList>
            <person name="Molina-Menor E."/>
            <person name="Vidal-Verdu A."/>
            <person name="Calonge A."/>
            <person name="Satari L."/>
            <person name="Pereto J."/>
            <person name="Porcar M."/>
        </authorList>
    </citation>
    <scope>NUCLEOTIDE SEQUENCE [LARGE SCALE GENOMIC DNA]</scope>
    <source>
        <strain evidence="2 3">T18</strain>
    </source>
</reference>
<dbReference type="Pfam" id="PF02538">
    <property type="entry name" value="Hydantoinase_B"/>
    <property type="match status" value="1"/>
</dbReference>
<evidence type="ECO:0000313" key="2">
    <source>
        <dbReference type="EMBL" id="MBL6078338.1"/>
    </source>
</evidence>
<dbReference type="RefSeq" id="WP_202831490.1">
    <property type="nucleotide sequence ID" value="NZ_JAETWB010000003.1"/>
</dbReference>
<evidence type="ECO:0000259" key="1">
    <source>
        <dbReference type="Pfam" id="PF02538"/>
    </source>
</evidence>
<dbReference type="InterPro" id="IPR045079">
    <property type="entry name" value="Oxoprolinase-like"/>
</dbReference>
<evidence type="ECO:0000313" key="3">
    <source>
        <dbReference type="Proteomes" id="UP000660885"/>
    </source>
</evidence>
<keyword evidence="3" id="KW-1185">Reference proteome</keyword>
<dbReference type="InterPro" id="IPR003692">
    <property type="entry name" value="Hydantoinase_B"/>
</dbReference>
<accession>A0ABS1U0Y6</accession>
<comment type="caution">
    <text evidence="2">The sequence shown here is derived from an EMBL/GenBank/DDBJ whole genome shotgun (WGS) entry which is preliminary data.</text>
</comment>
<feature type="domain" description="Hydantoinase B/oxoprolinase" evidence="1">
    <location>
        <begin position="5"/>
        <end position="525"/>
    </location>
</feature>
<dbReference type="PANTHER" id="PTHR11365">
    <property type="entry name" value="5-OXOPROLINASE RELATED"/>
    <property type="match status" value="1"/>
</dbReference>
<organism evidence="2 3">
    <name type="scientific">Belnapia arida</name>
    <dbReference type="NCBI Taxonomy" id="2804533"/>
    <lineage>
        <taxon>Bacteria</taxon>
        <taxon>Pseudomonadati</taxon>
        <taxon>Pseudomonadota</taxon>
        <taxon>Alphaproteobacteria</taxon>
        <taxon>Acetobacterales</taxon>
        <taxon>Roseomonadaceae</taxon>
        <taxon>Belnapia</taxon>
    </lineage>
</organism>
<proteinExistence type="predicted"/>
<dbReference type="PANTHER" id="PTHR11365:SF23">
    <property type="entry name" value="HYPOTHETICAL 5-OXOPROLINASE (EUROFUNG)-RELATED"/>
    <property type="match status" value="1"/>
</dbReference>
<gene>
    <name evidence="2" type="ORF">JMJ56_10000</name>
</gene>
<dbReference type="EMBL" id="JAETWB010000003">
    <property type="protein sequence ID" value="MBL6078338.1"/>
    <property type="molecule type" value="Genomic_DNA"/>
</dbReference>
<protein>
    <submittedName>
        <fullName evidence="2">Hydantoinase B/oxoprolinase family protein</fullName>
    </submittedName>
</protein>
<name>A0ABS1U0Y6_9PROT</name>
<sequence>MSTPDPFRLEVLRHALTGIAEEMSFVVMRSARSPLLREAGDLSSALTDATGQLVAQGRDIPVHLGVMSFTVGAFLRRVPAERLRPGDVWFTNLPELGGNHLPDVKAIRPIFAEGRLLGFAVSLAHWADIGGAWPGSYVASATEAVQEGLRLPPLRLFTADGPDEEKIAVILNNVRGPAEREGDMLAQLAATATAERRLLDLCATHGATVVEQAMAALHDRSEAAMRAAIASLPQGVFEGEDFLDDDGPGGAPAALRVRIAISGETAEFDFSATDDALAGPLNTTPYVTAAAVYYAMKAIAGPEIQPNGGCYRPLTVITRPGSLLDPPKEKPLVGGNHETSQRLVDAIFRAFADVIPERLSAGGSTTAGLLIFGGAGRDGAWKTLYEPHGGGEGARHDRPGSAATRVHLTNTNNTPAEIIEAEFPIRIERHALLPGSGGTGRHAGGAGTEREYHVLAPEMSLTTMFERRVIPPWGLAGGTPGAPFRCLLRRPGGKETEELRGKANLLVREGDRVILQTSGGGGYGPLD</sequence>